<feature type="domain" description="HTH myb-type" evidence="11">
    <location>
        <begin position="232"/>
        <end position="283"/>
    </location>
</feature>
<evidence type="ECO:0000313" key="13">
    <source>
        <dbReference type="Proteomes" id="UP000594638"/>
    </source>
</evidence>
<keyword evidence="13" id="KW-1185">Reference proteome</keyword>
<accession>A0A8S0UXY1</accession>
<dbReference type="PROSITE" id="PS51294">
    <property type="entry name" value="HTH_MYB"/>
    <property type="match status" value="1"/>
</dbReference>
<dbReference type="PROSITE" id="PS50110">
    <property type="entry name" value="RESPONSE_REGULATORY"/>
    <property type="match status" value="1"/>
</dbReference>
<dbReference type="Proteomes" id="UP000594638">
    <property type="component" value="Unassembled WGS sequence"/>
</dbReference>
<keyword evidence="4" id="KW-0805">Transcription regulation</keyword>
<evidence type="ECO:0000256" key="2">
    <source>
        <dbReference type="ARBA" id="ARBA00022553"/>
    </source>
</evidence>
<dbReference type="Gene3D" id="1.10.10.60">
    <property type="entry name" value="Homeodomain-like"/>
    <property type="match status" value="1"/>
</dbReference>
<proteinExistence type="predicted"/>
<dbReference type="AlphaFoldDB" id="A0A8S0UXY1"/>
<protein>
    <submittedName>
        <fullName evidence="12">Two-component response regulator ARR14-like</fullName>
    </submittedName>
</protein>
<sequence>MFDLGGFWPNAGGNTSLDSYHVQREVHVLLVDHDFDCLISTAKMLELCSYRVTCVELASTALKMLSSEKSNFNLVMANINSPDMHGYKLLQQAVNMDIPVILLSVEDNEFLATGALEHGALLYIKKPVTLDILKYLWQHVEREKMSNYKEKERLMGITQANNNMGGIEFRGEVEEENNVVGSNNMKDNKYKGKRKILGRKGSIENEEYEPEHQIIDNKVRKRVCTRRVCTEWTRELHGKFMDAVAQLGDGRCFPKEILKRMNVTGLTRMQVASHLQKCRNDNWRPPEERKYQQNFVPKASSDADSSAQIKLRRFGSMPGQKNNSLLFQEHPKASEGSKIDFEKDIPNDGGHETITIAPIMNSHQQYHESGPKMDYFIHNYSSVQQGSGMDMNQRTSPEAIHDSDQVSPDRQNSAMQNADSGSHWSSETSIFASNSSETGGQET</sequence>
<name>A0A8S0UXY1_OLEEU</name>
<dbReference type="InterPro" id="IPR045279">
    <property type="entry name" value="ARR-like"/>
</dbReference>
<evidence type="ECO:0000256" key="9">
    <source>
        <dbReference type="SAM" id="MobiDB-lite"/>
    </source>
</evidence>
<evidence type="ECO:0000313" key="12">
    <source>
        <dbReference type="EMBL" id="CAA3022866.1"/>
    </source>
</evidence>
<dbReference type="OrthoDB" id="1675439at2759"/>
<dbReference type="GO" id="GO:0000160">
    <property type="term" value="P:phosphorelay signal transduction system"/>
    <property type="evidence" value="ECO:0007669"/>
    <property type="project" value="UniProtKB-KW"/>
</dbReference>
<dbReference type="InterPro" id="IPR009057">
    <property type="entry name" value="Homeodomain-like_sf"/>
</dbReference>
<dbReference type="InterPro" id="IPR011006">
    <property type="entry name" value="CheY-like_superfamily"/>
</dbReference>
<dbReference type="InterPro" id="IPR001005">
    <property type="entry name" value="SANT/Myb"/>
</dbReference>
<dbReference type="CDD" id="cd17584">
    <property type="entry name" value="REC_typeB_ARR-like"/>
    <property type="match status" value="1"/>
</dbReference>
<evidence type="ECO:0000259" key="11">
    <source>
        <dbReference type="PROSITE" id="PS51294"/>
    </source>
</evidence>
<dbReference type="GO" id="GO:0003677">
    <property type="term" value="F:DNA binding"/>
    <property type="evidence" value="ECO:0007669"/>
    <property type="project" value="InterPro"/>
</dbReference>
<dbReference type="GO" id="GO:0009736">
    <property type="term" value="P:cytokinin-activated signaling pathway"/>
    <property type="evidence" value="ECO:0007669"/>
    <property type="project" value="InterPro"/>
</dbReference>
<dbReference type="PANTHER" id="PTHR43874">
    <property type="entry name" value="TWO-COMPONENT RESPONSE REGULATOR"/>
    <property type="match status" value="1"/>
</dbReference>
<dbReference type="InterPro" id="IPR017930">
    <property type="entry name" value="Myb_dom"/>
</dbReference>
<dbReference type="SUPFAM" id="SSF52172">
    <property type="entry name" value="CheY-like"/>
    <property type="match status" value="1"/>
</dbReference>
<evidence type="ECO:0000256" key="6">
    <source>
        <dbReference type="ARBA" id="ARBA00023163"/>
    </source>
</evidence>
<dbReference type="FunFam" id="1.10.10.60:FF:000007">
    <property type="entry name" value="Two-component response regulator"/>
    <property type="match status" value="1"/>
</dbReference>
<keyword evidence="6" id="KW-0804">Transcription</keyword>
<evidence type="ECO:0000256" key="3">
    <source>
        <dbReference type="ARBA" id="ARBA00023012"/>
    </source>
</evidence>
<evidence type="ECO:0000256" key="1">
    <source>
        <dbReference type="ARBA" id="ARBA00004123"/>
    </source>
</evidence>
<feature type="compositionally biased region" description="Polar residues" evidence="9">
    <location>
        <begin position="385"/>
        <end position="396"/>
    </location>
</feature>
<comment type="caution">
    <text evidence="8">Lacks conserved residue(s) required for the propagation of feature annotation.</text>
</comment>
<feature type="compositionally biased region" description="Polar residues" evidence="9">
    <location>
        <begin position="405"/>
        <end position="443"/>
    </location>
</feature>
<dbReference type="Gramene" id="OE9A088910T1">
    <property type="protein sequence ID" value="OE9A088910C1"/>
    <property type="gene ID" value="OE9A088910"/>
</dbReference>
<dbReference type="InterPro" id="IPR006447">
    <property type="entry name" value="Myb_dom_plants"/>
</dbReference>
<evidence type="ECO:0000259" key="10">
    <source>
        <dbReference type="PROSITE" id="PS50110"/>
    </source>
</evidence>
<keyword evidence="2" id="KW-0597">Phosphoprotein</keyword>
<gene>
    <name evidence="12" type="ORF">OLEA9_A088910</name>
</gene>
<reference evidence="12 13" key="1">
    <citation type="submission" date="2019-12" db="EMBL/GenBank/DDBJ databases">
        <authorList>
            <person name="Alioto T."/>
            <person name="Alioto T."/>
            <person name="Gomez Garrido J."/>
        </authorList>
    </citation>
    <scope>NUCLEOTIDE SEQUENCE [LARGE SCALE GENOMIC DNA]</scope>
</reference>
<feature type="region of interest" description="Disordered" evidence="9">
    <location>
        <begin position="385"/>
        <end position="443"/>
    </location>
</feature>
<dbReference type="Pfam" id="PF00249">
    <property type="entry name" value="Myb_DNA-binding"/>
    <property type="match status" value="1"/>
</dbReference>
<dbReference type="Gene3D" id="3.40.50.2300">
    <property type="match status" value="1"/>
</dbReference>
<dbReference type="NCBIfam" id="TIGR01557">
    <property type="entry name" value="myb_SHAQKYF"/>
    <property type="match status" value="1"/>
</dbReference>
<keyword evidence="3" id="KW-0902">Two-component regulatory system</keyword>
<evidence type="ECO:0000256" key="7">
    <source>
        <dbReference type="ARBA" id="ARBA00023242"/>
    </source>
</evidence>
<keyword evidence="5" id="KW-0010">Activator</keyword>
<dbReference type="Pfam" id="PF00072">
    <property type="entry name" value="Response_reg"/>
    <property type="match status" value="1"/>
</dbReference>
<dbReference type="EMBL" id="CACTIH010009078">
    <property type="protein sequence ID" value="CAA3022866.1"/>
    <property type="molecule type" value="Genomic_DNA"/>
</dbReference>
<comment type="caution">
    <text evidence="12">The sequence shown here is derived from an EMBL/GenBank/DDBJ whole genome shotgun (WGS) entry which is preliminary data.</text>
</comment>
<dbReference type="PANTHER" id="PTHR43874:SF87">
    <property type="entry name" value="HTH MYB-TYPE DOMAIN-CONTAINING PROTEIN"/>
    <property type="match status" value="1"/>
</dbReference>
<dbReference type="SUPFAM" id="SSF46689">
    <property type="entry name" value="Homeodomain-like"/>
    <property type="match status" value="1"/>
</dbReference>
<dbReference type="GO" id="GO:0005634">
    <property type="term" value="C:nucleus"/>
    <property type="evidence" value="ECO:0007669"/>
    <property type="project" value="UniProtKB-SubCell"/>
</dbReference>
<organism evidence="12 13">
    <name type="scientific">Olea europaea subsp. europaea</name>
    <dbReference type="NCBI Taxonomy" id="158383"/>
    <lineage>
        <taxon>Eukaryota</taxon>
        <taxon>Viridiplantae</taxon>
        <taxon>Streptophyta</taxon>
        <taxon>Embryophyta</taxon>
        <taxon>Tracheophyta</taxon>
        <taxon>Spermatophyta</taxon>
        <taxon>Magnoliopsida</taxon>
        <taxon>eudicotyledons</taxon>
        <taxon>Gunneridae</taxon>
        <taxon>Pentapetalae</taxon>
        <taxon>asterids</taxon>
        <taxon>lamiids</taxon>
        <taxon>Lamiales</taxon>
        <taxon>Oleaceae</taxon>
        <taxon>Oleeae</taxon>
        <taxon>Olea</taxon>
    </lineage>
</organism>
<feature type="domain" description="Response regulatory" evidence="10">
    <location>
        <begin position="27"/>
        <end position="141"/>
    </location>
</feature>
<dbReference type="SMART" id="SM00448">
    <property type="entry name" value="REC"/>
    <property type="match status" value="1"/>
</dbReference>
<comment type="subcellular location">
    <subcellularLocation>
        <location evidence="1">Nucleus</location>
    </subcellularLocation>
</comment>
<keyword evidence="7" id="KW-0539">Nucleus</keyword>
<evidence type="ECO:0000256" key="8">
    <source>
        <dbReference type="PROSITE-ProRule" id="PRU00169"/>
    </source>
</evidence>
<evidence type="ECO:0000256" key="5">
    <source>
        <dbReference type="ARBA" id="ARBA00023159"/>
    </source>
</evidence>
<evidence type="ECO:0000256" key="4">
    <source>
        <dbReference type="ARBA" id="ARBA00023015"/>
    </source>
</evidence>
<dbReference type="InterPro" id="IPR001789">
    <property type="entry name" value="Sig_transdc_resp-reg_receiver"/>
</dbReference>